<dbReference type="Proteomes" id="UP000009168">
    <property type="component" value="Unassembled WGS sequence"/>
</dbReference>
<accession>Q22YG6</accession>
<dbReference type="RefSeq" id="XP_001010564.1">
    <property type="nucleotide sequence ID" value="XM_001010564.2"/>
</dbReference>
<dbReference type="AlphaFoldDB" id="Q22YG6"/>
<reference evidence="3" key="1">
    <citation type="journal article" date="2006" name="PLoS Biol.">
        <title>Macronuclear genome sequence of the ciliate Tetrahymena thermophila, a model eukaryote.</title>
        <authorList>
            <person name="Eisen J.A."/>
            <person name="Coyne R.S."/>
            <person name="Wu M."/>
            <person name="Wu D."/>
            <person name="Thiagarajan M."/>
            <person name="Wortman J.R."/>
            <person name="Badger J.H."/>
            <person name="Ren Q."/>
            <person name="Amedeo P."/>
            <person name="Jones K.M."/>
            <person name="Tallon L.J."/>
            <person name="Delcher A.L."/>
            <person name="Salzberg S.L."/>
            <person name="Silva J.C."/>
            <person name="Haas B.J."/>
            <person name="Majoros W.H."/>
            <person name="Farzad M."/>
            <person name="Carlton J.M."/>
            <person name="Smith R.K. Jr."/>
            <person name="Garg J."/>
            <person name="Pearlman R.E."/>
            <person name="Karrer K.M."/>
            <person name="Sun L."/>
            <person name="Manning G."/>
            <person name="Elde N.C."/>
            <person name="Turkewitz A.P."/>
            <person name="Asai D.J."/>
            <person name="Wilkes D.E."/>
            <person name="Wang Y."/>
            <person name="Cai H."/>
            <person name="Collins K."/>
            <person name="Stewart B.A."/>
            <person name="Lee S.R."/>
            <person name="Wilamowska K."/>
            <person name="Weinberg Z."/>
            <person name="Ruzzo W.L."/>
            <person name="Wloga D."/>
            <person name="Gaertig J."/>
            <person name="Frankel J."/>
            <person name="Tsao C.-C."/>
            <person name="Gorovsky M.A."/>
            <person name="Keeling P.J."/>
            <person name="Waller R.F."/>
            <person name="Patron N.J."/>
            <person name="Cherry J.M."/>
            <person name="Stover N.A."/>
            <person name="Krieger C.J."/>
            <person name="del Toro C."/>
            <person name="Ryder H.F."/>
            <person name="Williamson S.C."/>
            <person name="Barbeau R.A."/>
            <person name="Hamilton E.P."/>
            <person name="Orias E."/>
        </authorList>
    </citation>
    <scope>NUCLEOTIDE SEQUENCE [LARGE SCALE GENOMIC DNA]</scope>
    <source>
        <strain evidence="3">SB210</strain>
    </source>
</reference>
<dbReference type="EMBL" id="GG662800">
    <property type="protein sequence ID" value="EAR90319.1"/>
    <property type="molecule type" value="Genomic_DNA"/>
</dbReference>
<dbReference type="HOGENOM" id="CLU_065921_0_0_1"/>
<feature type="compositionally biased region" description="Basic residues" evidence="1">
    <location>
        <begin position="183"/>
        <end position="192"/>
    </location>
</feature>
<sequence>MDNQSQAEFLIMKNILYLVQTSKKAVQSQRNLLNKWFQDSIKNYILEQIASPLIAKHLNCSSSAEVKVFIRQNIDKSKPKYMGIIEQYFLNINKYNQGVAFIEKLNQIIQNPQDITQLSNKKSYNINKIARKQFACYLILHLFMSEEQCEFPSFYELWNSCFPNQIQVKKKLSKFDKKEETKKQKRKYVRRLSQKDSLPTSQNELNNSQNTLDLKFEIQNYESSSSLSNQSLLDDNYSDKSHIKLSESNMSLFSKKQINNKIFEENTKEEDLINDYQGDLGSEYIYQKQEDIDYQYYSYQNYYQQEINHQQSICDTQQNQIHYQEQQQLYQQLQEENYDYPPIELSNEQIFINWQQNFNENNYQINNCGYYNQITQCYI</sequence>
<feature type="compositionally biased region" description="Polar residues" evidence="1">
    <location>
        <begin position="195"/>
        <end position="206"/>
    </location>
</feature>
<evidence type="ECO:0000313" key="2">
    <source>
        <dbReference type="EMBL" id="EAR90319.1"/>
    </source>
</evidence>
<protein>
    <submittedName>
        <fullName evidence="2">Uncharacterized protein</fullName>
    </submittedName>
</protein>
<dbReference type="GeneID" id="7836539"/>
<keyword evidence="3" id="KW-1185">Reference proteome</keyword>
<dbReference type="InParanoid" id="Q22YG6"/>
<organism evidence="2 3">
    <name type="scientific">Tetrahymena thermophila (strain SB210)</name>
    <dbReference type="NCBI Taxonomy" id="312017"/>
    <lineage>
        <taxon>Eukaryota</taxon>
        <taxon>Sar</taxon>
        <taxon>Alveolata</taxon>
        <taxon>Ciliophora</taxon>
        <taxon>Intramacronucleata</taxon>
        <taxon>Oligohymenophorea</taxon>
        <taxon>Hymenostomatida</taxon>
        <taxon>Tetrahymenina</taxon>
        <taxon>Tetrahymenidae</taxon>
        <taxon>Tetrahymena</taxon>
    </lineage>
</organism>
<proteinExistence type="predicted"/>
<dbReference type="KEGG" id="tet:TTHERM_00607250"/>
<gene>
    <name evidence="2" type="ORF">TTHERM_00607250</name>
</gene>
<evidence type="ECO:0000313" key="3">
    <source>
        <dbReference type="Proteomes" id="UP000009168"/>
    </source>
</evidence>
<feature type="region of interest" description="Disordered" evidence="1">
    <location>
        <begin position="182"/>
        <end position="206"/>
    </location>
</feature>
<evidence type="ECO:0000256" key="1">
    <source>
        <dbReference type="SAM" id="MobiDB-lite"/>
    </source>
</evidence>
<name>Q22YG6_TETTS</name>